<evidence type="ECO:0000313" key="2">
    <source>
        <dbReference type="EMBL" id="AOT58442.1"/>
    </source>
</evidence>
<organism evidence="2 3">
    <name type="scientific">Streptomyces rubrolavendulae</name>
    <dbReference type="NCBI Taxonomy" id="285473"/>
    <lineage>
        <taxon>Bacteria</taxon>
        <taxon>Bacillati</taxon>
        <taxon>Actinomycetota</taxon>
        <taxon>Actinomycetes</taxon>
        <taxon>Kitasatosporales</taxon>
        <taxon>Streptomycetaceae</taxon>
        <taxon>Streptomyces</taxon>
    </lineage>
</organism>
<dbReference type="GeneID" id="33067008"/>
<dbReference type="Proteomes" id="UP000095349">
    <property type="component" value="Chromosome"/>
</dbReference>
<evidence type="ECO:0000313" key="3">
    <source>
        <dbReference type="Proteomes" id="UP000095349"/>
    </source>
</evidence>
<dbReference type="EMBL" id="CP017316">
    <property type="protein sequence ID" value="AOT58442.1"/>
    <property type="molecule type" value="Genomic_DNA"/>
</dbReference>
<keyword evidence="3" id="KW-1185">Reference proteome</keyword>
<protein>
    <submittedName>
        <fullName evidence="2">Uncharacterized protein</fullName>
    </submittedName>
</protein>
<sequence>MRTGTRRARALTAALTTLALTAGALAYTHFFTRGIDRLPDRPCGGAVDRALVAQALPDARSASERGLLREGSNGFTFFCYVRTSGDSTISGEAETMDGDARSWRAYFAPKSREGDAVEVSSGDVRALSMAPHYATAYVSCTPPRGELRGNALIVDARTIGPTRAKGDELRQVVVDFAYQLLRHAYEAGGCEEARDFPDALPRLTEGRVVEEPVG</sequence>
<accession>A0A1D8FZ27</accession>
<name>A0A1D8FZ27_9ACTN</name>
<reference evidence="2 3" key="1">
    <citation type="submission" date="2016-09" db="EMBL/GenBank/DDBJ databases">
        <title>Streptomyces rubrolavendulae MJM4426 Genome sequencing and assembly.</title>
        <authorList>
            <person name="Kim J.-G."/>
        </authorList>
    </citation>
    <scope>NUCLEOTIDE SEQUENCE [LARGE SCALE GENOMIC DNA]</scope>
    <source>
        <strain evidence="2 3">MJM4426</strain>
    </source>
</reference>
<feature type="chain" id="PRO_5039016595" evidence="1">
    <location>
        <begin position="27"/>
        <end position="214"/>
    </location>
</feature>
<dbReference type="OrthoDB" id="4329532at2"/>
<dbReference type="PATRIC" id="fig|285473.5.peg.1301"/>
<keyword evidence="1" id="KW-0732">Signal</keyword>
<dbReference type="STRING" id="285473.A4G23_01252"/>
<evidence type="ECO:0000256" key="1">
    <source>
        <dbReference type="SAM" id="SignalP"/>
    </source>
</evidence>
<gene>
    <name evidence="2" type="ORF">A4G23_01252</name>
</gene>
<proteinExistence type="predicted"/>
<dbReference type="KEGG" id="srn:A4G23_01252"/>
<dbReference type="RefSeq" id="WP_069976001.1">
    <property type="nucleotide sequence ID" value="NZ_CP017316.1"/>
</dbReference>
<dbReference type="AlphaFoldDB" id="A0A1D8FZ27"/>
<feature type="signal peptide" evidence="1">
    <location>
        <begin position="1"/>
        <end position="26"/>
    </location>
</feature>